<reference evidence="3" key="1">
    <citation type="journal article" date="2019" name="Curr. Biol.">
        <title>Genome Sequence of Striga asiatica Provides Insight into the Evolution of Plant Parasitism.</title>
        <authorList>
            <person name="Yoshida S."/>
            <person name="Kim S."/>
            <person name="Wafula E.K."/>
            <person name="Tanskanen J."/>
            <person name="Kim Y.M."/>
            <person name="Honaas L."/>
            <person name="Yang Z."/>
            <person name="Spallek T."/>
            <person name="Conn C.E."/>
            <person name="Ichihashi Y."/>
            <person name="Cheong K."/>
            <person name="Cui S."/>
            <person name="Der J.P."/>
            <person name="Gundlach H."/>
            <person name="Jiao Y."/>
            <person name="Hori C."/>
            <person name="Ishida J.K."/>
            <person name="Kasahara H."/>
            <person name="Kiba T."/>
            <person name="Kim M.S."/>
            <person name="Koo N."/>
            <person name="Laohavisit A."/>
            <person name="Lee Y.H."/>
            <person name="Lumba S."/>
            <person name="McCourt P."/>
            <person name="Mortimer J.C."/>
            <person name="Mutuku J.M."/>
            <person name="Nomura T."/>
            <person name="Sasaki-Sekimoto Y."/>
            <person name="Seto Y."/>
            <person name="Wang Y."/>
            <person name="Wakatake T."/>
            <person name="Sakakibara H."/>
            <person name="Demura T."/>
            <person name="Yamaguchi S."/>
            <person name="Yoneyama K."/>
            <person name="Manabe R.I."/>
            <person name="Nelson D.C."/>
            <person name="Schulman A.H."/>
            <person name="Timko M.P."/>
            <person name="dePamphilis C.W."/>
            <person name="Choi D."/>
            <person name="Shirasu K."/>
        </authorList>
    </citation>
    <scope>NUCLEOTIDE SEQUENCE [LARGE SCALE GENOMIC DNA]</scope>
    <source>
        <strain evidence="3">cv. UVA1</strain>
    </source>
</reference>
<feature type="compositionally biased region" description="Acidic residues" evidence="1">
    <location>
        <begin position="54"/>
        <end position="77"/>
    </location>
</feature>
<sequence>MHIADEVQDSARRDVESDFSNHVDWGEDSVFDGEDDGRYYDNSNEEANVHENDSENEDENEQLEQDNENEDINDDFNGEANVHENDSENDDEIEQLEQDNENEDIIPPKCVNIHNVPPLNLSQNDTPNEDAFNESTFRLRNAWMVPGVTYHFPDVQTRVEEPPPPVF</sequence>
<dbReference type="AlphaFoldDB" id="A0A5A7PVJ6"/>
<proteinExistence type="predicted"/>
<comment type="caution">
    <text evidence="2">The sequence shown here is derived from an EMBL/GenBank/DDBJ whole genome shotgun (WGS) entry which is preliminary data.</text>
</comment>
<evidence type="ECO:0000313" key="3">
    <source>
        <dbReference type="Proteomes" id="UP000325081"/>
    </source>
</evidence>
<feature type="compositionally biased region" description="Acidic residues" evidence="1">
    <location>
        <begin position="87"/>
        <end position="104"/>
    </location>
</feature>
<evidence type="ECO:0000256" key="1">
    <source>
        <dbReference type="SAM" id="MobiDB-lite"/>
    </source>
</evidence>
<evidence type="ECO:0000313" key="2">
    <source>
        <dbReference type="EMBL" id="GER36879.1"/>
    </source>
</evidence>
<feature type="compositionally biased region" description="Basic and acidic residues" evidence="1">
    <location>
        <begin position="9"/>
        <end position="25"/>
    </location>
</feature>
<protein>
    <submittedName>
        <fullName evidence="2">Uncharacterized protein</fullName>
    </submittedName>
</protein>
<name>A0A5A7PVJ6_STRAF</name>
<feature type="compositionally biased region" description="Acidic residues" evidence="1">
    <location>
        <begin position="26"/>
        <end position="35"/>
    </location>
</feature>
<organism evidence="2 3">
    <name type="scientific">Striga asiatica</name>
    <name type="common">Asiatic witchweed</name>
    <name type="synonym">Buchnera asiatica</name>
    <dbReference type="NCBI Taxonomy" id="4170"/>
    <lineage>
        <taxon>Eukaryota</taxon>
        <taxon>Viridiplantae</taxon>
        <taxon>Streptophyta</taxon>
        <taxon>Embryophyta</taxon>
        <taxon>Tracheophyta</taxon>
        <taxon>Spermatophyta</taxon>
        <taxon>Magnoliopsida</taxon>
        <taxon>eudicotyledons</taxon>
        <taxon>Gunneridae</taxon>
        <taxon>Pentapetalae</taxon>
        <taxon>asterids</taxon>
        <taxon>lamiids</taxon>
        <taxon>Lamiales</taxon>
        <taxon>Orobanchaceae</taxon>
        <taxon>Buchnereae</taxon>
        <taxon>Striga</taxon>
    </lineage>
</organism>
<accession>A0A5A7PVJ6</accession>
<dbReference type="EMBL" id="BKCP01005237">
    <property type="protein sequence ID" value="GER36879.1"/>
    <property type="molecule type" value="Genomic_DNA"/>
</dbReference>
<feature type="region of interest" description="Disordered" evidence="1">
    <location>
        <begin position="1"/>
        <end position="109"/>
    </location>
</feature>
<gene>
    <name evidence="2" type="ORF">STAS_13259</name>
</gene>
<dbReference type="Proteomes" id="UP000325081">
    <property type="component" value="Unassembled WGS sequence"/>
</dbReference>
<keyword evidence="3" id="KW-1185">Reference proteome</keyword>